<reference evidence="1" key="1">
    <citation type="journal article" date="2020" name="mSystems">
        <title>Genome- and Community-Level Interaction Insights into Carbon Utilization and Element Cycling Functions of Hydrothermarchaeota in Hydrothermal Sediment.</title>
        <authorList>
            <person name="Zhou Z."/>
            <person name="Liu Y."/>
            <person name="Xu W."/>
            <person name="Pan J."/>
            <person name="Luo Z.H."/>
            <person name="Li M."/>
        </authorList>
    </citation>
    <scope>NUCLEOTIDE SEQUENCE [LARGE SCALE GENOMIC DNA]</scope>
    <source>
        <strain evidence="1">HyVt-493</strain>
    </source>
</reference>
<dbReference type="Proteomes" id="UP000885750">
    <property type="component" value="Unassembled WGS sequence"/>
</dbReference>
<proteinExistence type="predicted"/>
<evidence type="ECO:0008006" key="2">
    <source>
        <dbReference type="Google" id="ProtNLM"/>
    </source>
</evidence>
<sequence length="352" mass="41196">MKINMMIIACLVVTFPAQLKSTGNNVLLYKSNDYYRNNDARIKKYKLDIMKKKVAFYINETYGNKTSCGFFYNDTVKGNFNDSKEDQYIMNYTVCDNGPSHEYYRGFAFFDNTKLIKLIDSYSLLVKKISDVNEDGKDDIIVSSTINDLGGVLTTSIDVIDVSHYNYHPIYSAYNFTINYDMGCFPTQEYANEIGELFVKKGKSPIFRIEKYKQTVKKCNTIGKPKWMKTITKKITTKERHKEKVIITKKIKYYNNFKPFYSLQLIALKERNHKGIKKTIAILKKEGDEVIEFENDRDYISEPLTHVVFGRYPNKNKALKVLKDLGKKYPKQSLFHQIPQVRYFDGYHWVAR</sequence>
<accession>A0A7V2T4Z3</accession>
<comment type="caution">
    <text evidence="1">The sequence shown here is derived from an EMBL/GenBank/DDBJ whole genome shotgun (WGS) entry which is preliminary data.</text>
</comment>
<organism evidence="1">
    <name type="scientific">Leucothrix mucor</name>
    <dbReference type="NCBI Taxonomy" id="45248"/>
    <lineage>
        <taxon>Bacteria</taxon>
        <taxon>Pseudomonadati</taxon>
        <taxon>Pseudomonadota</taxon>
        <taxon>Gammaproteobacteria</taxon>
        <taxon>Thiotrichales</taxon>
        <taxon>Thiotrichaceae</taxon>
        <taxon>Leucothrix</taxon>
    </lineage>
</organism>
<dbReference type="EMBL" id="DRMS01000441">
    <property type="protein sequence ID" value="HFC93463.1"/>
    <property type="molecule type" value="Genomic_DNA"/>
</dbReference>
<gene>
    <name evidence="1" type="ORF">ENJ51_11700</name>
</gene>
<protein>
    <recommendedName>
        <fullName evidence="2">SPOR domain-containing protein</fullName>
    </recommendedName>
</protein>
<name>A0A7V2T4Z3_LEUMU</name>
<evidence type="ECO:0000313" key="1">
    <source>
        <dbReference type="EMBL" id="HFC93463.1"/>
    </source>
</evidence>
<dbReference type="AlphaFoldDB" id="A0A7V2T4Z3"/>